<proteinExistence type="predicted"/>
<sequence length="58" mass="6452">MQTGDADFAHDYAISAEVEDSIPPVLDVLKGADHIFRPYWAVGHPFGLIDARSCFELF</sequence>
<name>A0ABR6IPQ1_9HYPH</name>
<evidence type="ECO:0000313" key="1">
    <source>
        <dbReference type="EMBL" id="MBB4229866.1"/>
    </source>
</evidence>
<protein>
    <submittedName>
        <fullName evidence="1">Uncharacterized protein</fullName>
    </submittedName>
</protein>
<accession>A0ABR6IPQ1</accession>
<gene>
    <name evidence="1" type="ORF">GGD56_003717</name>
</gene>
<reference evidence="1 2" key="1">
    <citation type="submission" date="2020-08" db="EMBL/GenBank/DDBJ databases">
        <title>Genomic Encyclopedia of Type Strains, Phase IV (KMG-V): Genome sequencing to study the core and pangenomes of soil and plant-associated prokaryotes.</title>
        <authorList>
            <person name="Whitman W."/>
        </authorList>
    </citation>
    <scope>NUCLEOTIDE SEQUENCE [LARGE SCALE GENOMIC DNA]</scope>
    <source>
        <strain evidence="1 2">SEMIA 4087</strain>
    </source>
</reference>
<dbReference type="EMBL" id="JACIFX010000004">
    <property type="protein sequence ID" value="MBB4229866.1"/>
    <property type="molecule type" value="Genomic_DNA"/>
</dbReference>
<comment type="caution">
    <text evidence="1">The sequence shown here is derived from an EMBL/GenBank/DDBJ whole genome shotgun (WGS) entry which is preliminary data.</text>
</comment>
<organism evidence="1 2">
    <name type="scientific">Rhizobium mongolense</name>
    <dbReference type="NCBI Taxonomy" id="57676"/>
    <lineage>
        <taxon>Bacteria</taxon>
        <taxon>Pseudomonadati</taxon>
        <taxon>Pseudomonadota</taxon>
        <taxon>Alphaproteobacteria</taxon>
        <taxon>Hyphomicrobiales</taxon>
        <taxon>Rhizobiaceae</taxon>
        <taxon>Rhizobium/Agrobacterium group</taxon>
        <taxon>Rhizobium</taxon>
    </lineage>
</organism>
<keyword evidence="2" id="KW-1185">Reference proteome</keyword>
<evidence type="ECO:0000313" key="2">
    <source>
        <dbReference type="Proteomes" id="UP000551353"/>
    </source>
</evidence>
<dbReference type="Proteomes" id="UP000551353">
    <property type="component" value="Unassembled WGS sequence"/>
</dbReference>